<protein>
    <recommendedName>
        <fullName evidence="8">Xyloglucan endotransglucosylase/hydrolase</fullName>
        <ecNumber evidence="8">2.4.1.207</ecNumber>
    </recommendedName>
</protein>
<dbReference type="AlphaFoldDB" id="M8B5M3"/>
<feature type="signal peptide" evidence="8">
    <location>
        <begin position="1"/>
        <end position="18"/>
    </location>
</feature>
<feature type="glycosylation site" description="N-linked (GlcNAc...) asparagine" evidence="7">
    <location>
        <position position="104"/>
    </location>
</feature>
<keyword evidence="8" id="KW-0961">Cell wall biogenesis/degradation</keyword>
<dbReference type="SUPFAM" id="SSF49899">
    <property type="entry name" value="Concanavalin A-like lectins/glucanases"/>
    <property type="match status" value="1"/>
</dbReference>
<dbReference type="InterPro" id="IPR008264">
    <property type="entry name" value="Beta_glucanase"/>
</dbReference>
<keyword evidence="8" id="KW-0052">Apoplast</keyword>
<dbReference type="GO" id="GO:0004553">
    <property type="term" value="F:hydrolase activity, hydrolyzing O-glycosyl compounds"/>
    <property type="evidence" value="ECO:0007669"/>
    <property type="project" value="InterPro"/>
</dbReference>
<evidence type="ECO:0000256" key="8">
    <source>
        <dbReference type="RuleBase" id="RU361120"/>
    </source>
</evidence>
<keyword evidence="5 8" id="KW-0326">Glycosidase</keyword>
<dbReference type="FunFam" id="2.60.120.200:FF:000025">
    <property type="entry name" value="Xyloglucan endotransglucosylase/hydrolase"/>
    <property type="match status" value="1"/>
</dbReference>
<dbReference type="PRINTS" id="PR00737">
    <property type="entry name" value="GLHYDRLASE16"/>
</dbReference>
<evidence type="ECO:0000256" key="4">
    <source>
        <dbReference type="ARBA" id="ARBA00023180"/>
    </source>
</evidence>
<evidence type="ECO:0000256" key="2">
    <source>
        <dbReference type="ARBA" id="ARBA00022801"/>
    </source>
</evidence>
<keyword evidence="4" id="KW-0325">Glycoprotein</keyword>
<dbReference type="Pfam" id="PF00722">
    <property type="entry name" value="Glyco_hydro_16"/>
    <property type="match status" value="1"/>
</dbReference>
<dbReference type="GO" id="GO:0071555">
    <property type="term" value="P:cell wall organization"/>
    <property type="evidence" value="ECO:0007669"/>
    <property type="project" value="UniProtKB-KW"/>
</dbReference>
<dbReference type="InterPro" id="IPR044791">
    <property type="entry name" value="Beta-glucanase/XTH"/>
</dbReference>
<evidence type="ECO:0000256" key="7">
    <source>
        <dbReference type="PIRSR" id="PIRSR005604-2"/>
    </source>
</evidence>
<keyword evidence="8" id="KW-0732">Signal</keyword>
<evidence type="ECO:0000256" key="5">
    <source>
        <dbReference type="ARBA" id="ARBA00023295"/>
    </source>
</evidence>
<dbReference type="GO" id="GO:0010411">
    <property type="term" value="P:xyloglucan metabolic process"/>
    <property type="evidence" value="ECO:0007669"/>
    <property type="project" value="InterPro"/>
</dbReference>
<evidence type="ECO:0000256" key="1">
    <source>
        <dbReference type="ARBA" id="ARBA00022679"/>
    </source>
</evidence>
<dbReference type="EC" id="2.4.1.207" evidence="8"/>
<comment type="similarity">
    <text evidence="8">Belongs to the glycosyl hydrolase 16 family.</text>
</comment>
<dbReference type="PROSITE" id="PS51762">
    <property type="entry name" value="GH16_2"/>
    <property type="match status" value="1"/>
</dbReference>
<name>M8B5M3_AEGTA</name>
<keyword evidence="1 8" id="KW-0808">Transferase</keyword>
<dbReference type="Pfam" id="PF06955">
    <property type="entry name" value="XET_C"/>
    <property type="match status" value="1"/>
</dbReference>
<keyword evidence="8" id="KW-0134">Cell wall</keyword>
<keyword evidence="2 8" id="KW-0378">Hydrolase</keyword>
<feature type="active site" description="Proton donor" evidence="6">
    <location>
        <position position="100"/>
    </location>
</feature>
<dbReference type="InterPro" id="IPR008263">
    <property type="entry name" value="GH16_AS"/>
</dbReference>
<comment type="function">
    <text evidence="8">Catalyzes xyloglucan endohydrolysis (XEH) and/or endotransglycosylation (XET). Cleaves and religates xyloglucan polymers, an essential constituent of the primary cell wall, and thereby participates in cell wall construction of growing tissues.</text>
</comment>
<dbReference type="CDD" id="cd02176">
    <property type="entry name" value="GH16_XET"/>
    <property type="match status" value="1"/>
</dbReference>
<dbReference type="EnsemblPlants" id="EMT12047">
    <property type="protein sequence ID" value="EMT12047"/>
    <property type="gene ID" value="F775_29588"/>
</dbReference>
<evidence type="ECO:0000313" key="9">
    <source>
        <dbReference type="EnsemblPlants" id="EMT12047"/>
    </source>
</evidence>
<dbReference type="GO" id="GO:0048046">
    <property type="term" value="C:apoplast"/>
    <property type="evidence" value="ECO:0007669"/>
    <property type="project" value="UniProtKB-SubCell"/>
</dbReference>
<sequence length="286" mass="32046">MAVSSVLAILLDASCALASATFDKEFDITWGDGRGKIMNNGQLLTLGLDKVSGSGFQSKHEYLYGKIDMQLKLVPGNSAGTVTAYYLSSQGPTHDEIDFEFLGNVTGEPYTLHTNVFTQGQGQREQQFRLWFDPTNDFHTYSILWNPKHIIFMVDDMPIRDFRNLEGKGIAFPKNQPMRLYSSLWNADDWATQGGRVKTDWSHAPFSASYRGFKADACVVRAQPHCGASVGTEVAPGSGAAEDWYDQELDLSRQQRMRWVQSNYMIYNYCTGPKRFAKGVPAECTM</sequence>
<organism evidence="9">
    <name type="scientific">Aegilops tauschii</name>
    <name type="common">Tausch's goatgrass</name>
    <name type="synonym">Aegilops squarrosa</name>
    <dbReference type="NCBI Taxonomy" id="37682"/>
    <lineage>
        <taxon>Eukaryota</taxon>
        <taxon>Viridiplantae</taxon>
        <taxon>Streptophyta</taxon>
        <taxon>Embryophyta</taxon>
        <taxon>Tracheophyta</taxon>
        <taxon>Spermatophyta</taxon>
        <taxon>Magnoliopsida</taxon>
        <taxon>Liliopsida</taxon>
        <taxon>Poales</taxon>
        <taxon>Poaceae</taxon>
        <taxon>BOP clade</taxon>
        <taxon>Pooideae</taxon>
        <taxon>Triticodae</taxon>
        <taxon>Triticeae</taxon>
        <taxon>Triticinae</taxon>
        <taxon>Aegilops</taxon>
    </lineage>
</organism>
<feature type="active site" description="Nucleophile" evidence="6">
    <location>
        <position position="96"/>
    </location>
</feature>
<comment type="PTM">
    <text evidence="8">Contains at least one intrachain disulfide bond essential for its enzymatic activity.</text>
</comment>
<dbReference type="Gene3D" id="2.60.120.200">
    <property type="match status" value="1"/>
</dbReference>
<dbReference type="InterPro" id="IPR010713">
    <property type="entry name" value="XET_C"/>
</dbReference>
<keyword evidence="8" id="KW-0964">Secreted</keyword>
<evidence type="ECO:0000256" key="3">
    <source>
        <dbReference type="ARBA" id="ARBA00023157"/>
    </source>
</evidence>
<dbReference type="PIRSF" id="PIRSF005604">
    <property type="entry name" value="XET"/>
    <property type="match status" value="1"/>
</dbReference>
<dbReference type="PANTHER" id="PTHR31062">
    <property type="entry name" value="XYLOGLUCAN ENDOTRANSGLUCOSYLASE/HYDROLASE PROTEIN 8-RELATED"/>
    <property type="match status" value="1"/>
</dbReference>
<accession>M8B5M3</accession>
<dbReference type="GO" id="GO:0016762">
    <property type="term" value="F:xyloglucan:xyloglucosyl transferase activity"/>
    <property type="evidence" value="ECO:0007669"/>
    <property type="project" value="UniProtKB-EC"/>
</dbReference>
<keyword evidence="3" id="KW-1015">Disulfide bond</keyword>
<dbReference type="PROSITE" id="PS01034">
    <property type="entry name" value="GH16_1"/>
    <property type="match status" value="1"/>
</dbReference>
<dbReference type="ExpressionAtlas" id="M8B5M3">
    <property type="expression patterns" value="baseline"/>
</dbReference>
<reference evidence="9" key="1">
    <citation type="submission" date="2015-06" db="UniProtKB">
        <authorList>
            <consortium name="EnsemblPlants"/>
        </authorList>
    </citation>
    <scope>IDENTIFICATION</scope>
</reference>
<dbReference type="GO" id="GO:0042546">
    <property type="term" value="P:cell wall biogenesis"/>
    <property type="evidence" value="ECO:0007669"/>
    <property type="project" value="InterPro"/>
</dbReference>
<feature type="chain" id="PRO_5014486395" description="Xyloglucan endotransglucosylase/hydrolase" evidence="8">
    <location>
        <begin position="19"/>
        <end position="286"/>
    </location>
</feature>
<dbReference type="InterPro" id="IPR013320">
    <property type="entry name" value="ConA-like_dom_sf"/>
</dbReference>
<proteinExistence type="inferred from homology"/>
<dbReference type="InterPro" id="IPR000757">
    <property type="entry name" value="Beta-glucanase-like"/>
</dbReference>
<dbReference type="InterPro" id="IPR016455">
    <property type="entry name" value="XTH"/>
</dbReference>
<comment type="subcellular location">
    <subcellularLocation>
        <location evidence="8">Secreted</location>
        <location evidence="8">Cell wall</location>
    </subcellularLocation>
    <subcellularLocation>
        <location evidence="8">Secreted</location>
        <location evidence="8">Extracellular space</location>
        <location evidence="8">Apoplast</location>
    </subcellularLocation>
</comment>
<evidence type="ECO:0000256" key="6">
    <source>
        <dbReference type="PIRSR" id="PIRSR005604-1"/>
    </source>
</evidence>